<dbReference type="STRING" id="1231657.A0A1Y1ZBY4"/>
<dbReference type="OrthoDB" id="10248475at2759"/>
<dbReference type="SMART" id="SM00947">
    <property type="entry name" value="Pro_CA"/>
    <property type="match status" value="1"/>
</dbReference>
<dbReference type="GO" id="GO:0004089">
    <property type="term" value="F:carbonate dehydratase activity"/>
    <property type="evidence" value="ECO:0007669"/>
    <property type="project" value="UniProtKB-UniRule"/>
</dbReference>
<comment type="catalytic activity">
    <reaction evidence="5">
        <text>hydrogencarbonate + H(+) = CO2 + H2O</text>
        <dbReference type="Rhea" id="RHEA:10748"/>
        <dbReference type="ChEBI" id="CHEBI:15377"/>
        <dbReference type="ChEBI" id="CHEBI:15378"/>
        <dbReference type="ChEBI" id="CHEBI:16526"/>
        <dbReference type="ChEBI" id="CHEBI:17544"/>
        <dbReference type="EC" id="4.2.1.1"/>
    </reaction>
</comment>
<feature type="binding site" evidence="4">
    <location>
        <position position="101"/>
    </location>
    <ligand>
        <name>Zn(2+)</name>
        <dbReference type="ChEBI" id="CHEBI:29105"/>
    </ligand>
</feature>
<dbReference type="InterPro" id="IPR001765">
    <property type="entry name" value="Carbonic_anhydrase"/>
</dbReference>
<dbReference type="AlphaFoldDB" id="A0A1Y1ZBY4"/>
<organism evidence="6 7">
    <name type="scientific">Clohesyomyces aquaticus</name>
    <dbReference type="NCBI Taxonomy" id="1231657"/>
    <lineage>
        <taxon>Eukaryota</taxon>
        <taxon>Fungi</taxon>
        <taxon>Dikarya</taxon>
        <taxon>Ascomycota</taxon>
        <taxon>Pezizomycotina</taxon>
        <taxon>Dothideomycetes</taxon>
        <taxon>Pleosporomycetidae</taxon>
        <taxon>Pleosporales</taxon>
        <taxon>Lindgomycetaceae</taxon>
        <taxon>Clohesyomyces</taxon>
    </lineage>
</organism>
<comment type="function">
    <text evidence="5">Reversible hydration of carbon dioxide.</text>
</comment>
<dbReference type="Pfam" id="PF00484">
    <property type="entry name" value="Pro_CA"/>
    <property type="match status" value="1"/>
</dbReference>
<proteinExistence type="inferred from homology"/>
<evidence type="ECO:0000256" key="3">
    <source>
        <dbReference type="ARBA" id="ARBA00022833"/>
    </source>
</evidence>
<keyword evidence="7" id="KW-1185">Reference proteome</keyword>
<keyword evidence="5" id="KW-0456">Lyase</keyword>
<dbReference type="EMBL" id="MCFA01000110">
    <property type="protein sequence ID" value="ORY07285.1"/>
    <property type="molecule type" value="Genomic_DNA"/>
</dbReference>
<evidence type="ECO:0000256" key="5">
    <source>
        <dbReference type="RuleBase" id="RU003956"/>
    </source>
</evidence>
<sequence length="189" mass="20222">MVSGPLTQMLARNAAFAQTYQAPPKLLQMASAMRSSNAGVVVLSCSDPRLNPYQILGLDATLKATMIRNAGGRVVDAIRTLAVLQTIGAPGTIAVMHHTDCGMTHYHDADIRAALRDLAPEETEAIDASKFGEITTSIEESVREDLKLLRASPLIRKGTQIVGLKYDIFSGELSVVEEEGDAKSGSKLV</sequence>
<feature type="binding site" evidence="4">
    <location>
        <position position="47"/>
    </location>
    <ligand>
        <name>Zn(2+)</name>
        <dbReference type="ChEBI" id="CHEBI:29105"/>
    </ligand>
</feature>
<comment type="caution">
    <text evidence="6">The sequence shown here is derived from an EMBL/GenBank/DDBJ whole genome shotgun (WGS) entry which is preliminary data.</text>
</comment>
<dbReference type="Gene3D" id="3.40.1050.10">
    <property type="entry name" value="Carbonic anhydrase"/>
    <property type="match status" value="1"/>
</dbReference>
<feature type="binding site" evidence="4">
    <location>
        <position position="45"/>
    </location>
    <ligand>
        <name>Zn(2+)</name>
        <dbReference type="ChEBI" id="CHEBI:29105"/>
    </ligand>
</feature>
<dbReference type="InterPro" id="IPR036874">
    <property type="entry name" value="Carbonic_anhydrase_sf"/>
</dbReference>
<accession>A0A1Y1ZBY4</accession>
<dbReference type="Proteomes" id="UP000193144">
    <property type="component" value="Unassembled WGS sequence"/>
</dbReference>
<dbReference type="GO" id="GO:0008270">
    <property type="term" value="F:zinc ion binding"/>
    <property type="evidence" value="ECO:0007669"/>
    <property type="project" value="UniProtKB-UniRule"/>
</dbReference>
<dbReference type="SUPFAM" id="SSF53056">
    <property type="entry name" value="beta-carbonic anhydrase, cab"/>
    <property type="match status" value="1"/>
</dbReference>
<evidence type="ECO:0000313" key="6">
    <source>
        <dbReference type="EMBL" id="ORY07285.1"/>
    </source>
</evidence>
<name>A0A1Y1ZBY4_9PLEO</name>
<dbReference type="EC" id="4.2.1.1" evidence="5"/>
<dbReference type="PANTHER" id="PTHR43175:SF3">
    <property type="entry name" value="CARBON DISULFIDE HYDROLASE"/>
    <property type="match status" value="1"/>
</dbReference>
<reference evidence="6 7" key="1">
    <citation type="submission" date="2016-07" db="EMBL/GenBank/DDBJ databases">
        <title>Pervasive Adenine N6-methylation of Active Genes in Fungi.</title>
        <authorList>
            <consortium name="DOE Joint Genome Institute"/>
            <person name="Mondo S.J."/>
            <person name="Dannebaum R.O."/>
            <person name="Kuo R.C."/>
            <person name="Labutti K."/>
            <person name="Haridas S."/>
            <person name="Kuo A."/>
            <person name="Salamov A."/>
            <person name="Ahrendt S.R."/>
            <person name="Lipzen A."/>
            <person name="Sullivan W."/>
            <person name="Andreopoulos W.B."/>
            <person name="Clum A."/>
            <person name="Lindquist E."/>
            <person name="Daum C."/>
            <person name="Ramamoorthy G.K."/>
            <person name="Gryganskyi A."/>
            <person name="Culley D."/>
            <person name="Magnuson J.K."/>
            <person name="James T.Y."/>
            <person name="O'Malley M.A."/>
            <person name="Stajich J.E."/>
            <person name="Spatafora J.W."/>
            <person name="Visel A."/>
            <person name="Grigoriev I.V."/>
        </authorList>
    </citation>
    <scope>NUCLEOTIDE SEQUENCE [LARGE SCALE GENOMIC DNA]</scope>
    <source>
        <strain evidence="6 7">CBS 115471</strain>
    </source>
</reference>
<comment type="similarity">
    <text evidence="1 5">Belongs to the beta-class carbonic anhydrase family.</text>
</comment>
<comment type="cofactor">
    <cofactor evidence="4">
        <name>Zn(2+)</name>
        <dbReference type="ChEBI" id="CHEBI:29105"/>
    </cofactor>
    <text evidence="4">Binds 1 zinc ion per subunit.</text>
</comment>
<gene>
    <name evidence="6" type="ORF">BCR34DRAFT_603945</name>
</gene>
<evidence type="ECO:0000256" key="1">
    <source>
        <dbReference type="ARBA" id="ARBA00006217"/>
    </source>
</evidence>
<evidence type="ECO:0000256" key="2">
    <source>
        <dbReference type="ARBA" id="ARBA00022723"/>
    </source>
</evidence>
<evidence type="ECO:0000256" key="4">
    <source>
        <dbReference type="PIRSR" id="PIRSR601765-1"/>
    </source>
</evidence>
<keyword evidence="2 4" id="KW-0479">Metal-binding</keyword>
<dbReference type="CDD" id="cd03379">
    <property type="entry name" value="beta_CA_cladeD"/>
    <property type="match status" value="1"/>
</dbReference>
<dbReference type="PANTHER" id="PTHR43175">
    <property type="entry name" value="CARBONIC ANHYDRASE"/>
    <property type="match status" value="1"/>
</dbReference>
<keyword evidence="3 4" id="KW-0862">Zinc</keyword>
<protein>
    <recommendedName>
        <fullName evidence="5">Carbonic anhydrase</fullName>
        <ecNumber evidence="5">4.2.1.1</ecNumber>
    </recommendedName>
    <alternativeName>
        <fullName evidence="5">Carbonate dehydratase</fullName>
    </alternativeName>
</protein>
<feature type="binding site" evidence="4">
    <location>
        <position position="98"/>
    </location>
    <ligand>
        <name>Zn(2+)</name>
        <dbReference type="ChEBI" id="CHEBI:29105"/>
    </ligand>
</feature>
<evidence type="ECO:0000313" key="7">
    <source>
        <dbReference type="Proteomes" id="UP000193144"/>
    </source>
</evidence>